<proteinExistence type="predicted"/>
<evidence type="ECO:0000313" key="2">
    <source>
        <dbReference type="EMBL" id="NUW36817.1"/>
    </source>
</evidence>
<evidence type="ECO:0000256" key="1">
    <source>
        <dbReference type="SAM" id="Phobius"/>
    </source>
</evidence>
<evidence type="ECO:0000313" key="3">
    <source>
        <dbReference type="Proteomes" id="UP000586042"/>
    </source>
</evidence>
<accession>A0A7Y6IEP4</accession>
<keyword evidence="1" id="KW-1133">Transmembrane helix</keyword>
<reference evidence="2 3" key="1">
    <citation type="submission" date="2020-06" db="EMBL/GenBank/DDBJ databases">
        <title>Nonomuraea sp. SMC257, a novel actinomycete isolated from soil.</title>
        <authorList>
            <person name="Chanama M."/>
        </authorList>
    </citation>
    <scope>NUCLEOTIDE SEQUENCE [LARGE SCALE GENOMIC DNA]</scope>
    <source>
        <strain evidence="2 3">SMC257</strain>
    </source>
</reference>
<keyword evidence="1" id="KW-0812">Transmembrane</keyword>
<dbReference type="AlphaFoldDB" id="A0A7Y6IEP4"/>
<comment type="caution">
    <text evidence="2">The sequence shown here is derived from an EMBL/GenBank/DDBJ whole genome shotgun (WGS) entry which is preliminary data.</text>
</comment>
<keyword evidence="3" id="KW-1185">Reference proteome</keyword>
<dbReference type="RefSeq" id="WP_175594267.1">
    <property type="nucleotide sequence ID" value="NZ_JABWGN010000017.1"/>
</dbReference>
<gene>
    <name evidence="2" type="ORF">HTZ77_36235</name>
</gene>
<protein>
    <submittedName>
        <fullName evidence="2">Uncharacterized protein</fullName>
    </submittedName>
</protein>
<dbReference type="Proteomes" id="UP000586042">
    <property type="component" value="Unassembled WGS sequence"/>
</dbReference>
<keyword evidence="1" id="KW-0472">Membrane</keyword>
<dbReference type="EMBL" id="JABWGN010000017">
    <property type="protein sequence ID" value="NUW36817.1"/>
    <property type="molecule type" value="Genomic_DNA"/>
</dbReference>
<name>A0A7Y6IEP4_9ACTN</name>
<sequence length="310" mass="32681">MNELTDLARVRDDELAGRASGAGARALLASVTAVDPDEIPHAVPAPGNPRRRRTRRLLAGALATAALAAAVVLGPSFLEDGSGPATSYANSAIEIRREGDQWVARIRDPLADHALYTEGFRAVGLDVELTLVPVAPDSVGTLVKAGMRETKPPAPDDVVGIGGELEPAGCTLGHEDCALTIQVGKDLAGKAQLSLGRPARPGEHYESFSVATRKGGMLAGVRVDERPVREVLAEVHRRGLKAVFQIIEPNPGGNGYGMDPKRQSDPVGGDWTVWEAVADQPGVVRLLVSEKRIANNPLYGGPKPPEDTSE</sequence>
<organism evidence="2 3">
    <name type="scientific">Nonomuraea montanisoli</name>
    <dbReference type="NCBI Taxonomy" id="2741721"/>
    <lineage>
        <taxon>Bacteria</taxon>
        <taxon>Bacillati</taxon>
        <taxon>Actinomycetota</taxon>
        <taxon>Actinomycetes</taxon>
        <taxon>Streptosporangiales</taxon>
        <taxon>Streptosporangiaceae</taxon>
        <taxon>Nonomuraea</taxon>
    </lineage>
</organism>
<feature type="transmembrane region" description="Helical" evidence="1">
    <location>
        <begin position="57"/>
        <end position="78"/>
    </location>
</feature>